<gene>
    <name evidence="9" type="ORF">W97_06595</name>
</gene>
<dbReference type="SMART" id="SM00339">
    <property type="entry name" value="FH"/>
    <property type="match status" value="1"/>
</dbReference>
<keyword evidence="3 6" id="KW-0238">DNA-binding</keyword>
<dbReference type="PANTHER" id="PTHR45881:SF5">
    <property type="entry name" value="FORK-HEAD DOMAIN-CONTAINING PROTEIN"/>
    <property type="match status" value="1"/>
</dbReference>
<evidence type="ECO:0000313" key="9">
    <source>
        <dbReference type="EMBL" id="EON67342.1"/>
    </source>
</evidence>
<dbReference type="GO" id="GO:0000978">
    <property type="term" value="F:RNA polymerase II cis-regulatory region sequence-specific DNA binding"/>
    <property type="evidence" value="ECO:0007669"/>
    <property type="project" value="TreeGrafter"/>
</dbReference>
<comment type="subcellular location">
    <subcellularLocation>
        <location evidence="1 6">Nucleus</location>
    </subcellularLocation>
</comment>
<sequence length="565" mass="62005">MSYRSLPEDLSINQLSAPIPSAVSPQRWHCLTAFFSSVNLDSTAMTQPESSDVLGTGRLSFTLDAPFRSNMYAQDTTSQYVPAQSTMSSTAADFALSSLEYGDASQLFNDPSLQWPSSCDLATAQTDGSHYQMSHQAYACQPDVGMSYPMHSQNFRYEVAPTAGYCLQPASVNTQGSCPRSFSDFSFRGHIGSVVDAYPPSVYQLTPQNADQEELYSLLAGEPPTHLSNAYENAPPSQMRSDPERAMPRRHWRPLTEELDSNSGIVLDTPAPDDGTRSESGIEEASIDKEEPYAQLLNRCLREAPGHTMILRDIYHWFARYTDKSHNKETKGWQNSIRHNLSMNAAFQKVDSAAGPETKKGTSWRLTEDAIRNGVKSTTRYRSKIPNKRGGRSQHPAPQRQASGAKGGQAARKAAKLRRAERLREASGAQTGDPYAMPPTSAPPPTIPEAHPPPDAEMSYSSNFGYPYFVPGASSLSPSDAQAQLRARYTPSSATEWSFPATPEHCNLVDLVNSKRPFNGSPFCYNSSESGDEPMTPASFQDYSLDRGPGTPFEAVESVETDVLQ</sequence>
<protein>
    <recommendedName>
        <fullName evidence="8">Fork-head domain-containing protein</fullName>
    </recommendedName>
</protein>
<dbReference type="InterPro" id="IPR001766">
    <property type="entry name" value="Fork_head_dom"/>
</dbReference>
<name>R7YZK8_CONA1</name>
<feature type="compositionally biased region" description="Pro residues" evidence="7">
    <location>
        <begin position="436"/>
        <end position="455"/>
    </location>
</feature>
<dbReference type="Proteomes" id="UP000016924">
    <property type="component" value="Unassembled WGS sequence"/>
</dbReference>
<feature type="region of interest" description="Disordered" evidence="7">
    <location>
        <begin position="223"/>
        <end position="245"/>
    </location>
</feature>
<feature type="compositionally biased region" description="Polar residues" evidence="7">
    <location>
        <begin position="226"/>
        <end position="240"/>
    </location>
</feature>
<reference evidence="10" key="1">
    <citation type="submission" date="2012-06" db="EMBL/GenBank/DDBJ databases">
        <title>The genome sequence of Coniosporium apollinis CBS 100218.</title>
        <authorList>
            <consortium name="The Broad Institute Genome Sequencing Platform"/>
            <person name="Cuomo C."/>
            <person name="Gorbushina A."/>
            <person name="Noack S."/>
            <person name="Walker B."/>
            <person name="Young S.K."/>
            <person name="Zeng Q."/>
            <person name="Gargeya S."/>
            <person name="Fitzgerald M."/>
            <person name="Haas B."/>
            <person name="Abouelleil A."/>
            <person name="Alvarado L."/>
            <person name="Arachchi H.M."/>
            <person name="Berlin A.M."/>
            <person name="Chapman S.B."/>
            <person name="Goldberg J."/>
            <person name="Griggs A."/>
            <person name="Gujja S."/>
            <person name="Hansen M."/>
            <person name="Howarth C."/>
            <person name="Imamovic A."/>
            <person name="Larimer J."/>
            <person name="McCowan C."/>
            <person name="Montmayeur A."/>
            <person name="Murphy C."/>
            <person name="Neiman D."/>
            <person name="Pearson M."/>
            <person name="Priest M."/>
            <person name="Roberts A."/>
            <person name="Saif S."/>
            <person name="Shea T."/>
            <person name="Sisk P."/>
            <person name="Sykes S."/>
            <person name="Wortman J."/>
            <person name="Nusbaum C."/>
            <person name="Birren B."/>
        </authorList>
    </citation>
    <scope>NUCLEOTIDE SEQUENCE [LARGE SCALE GENOMIC DNA]</scope>
    <source>
        <strain evidence="10">CBS 100218</strain>
    </source>
</reference>
<evidence type="ECO:0000313" key="10">
    <source>
        <dbReference type="Proteomes" id="UP000016924"/>
    </source>
</evidence>
<proteinExistence type="predicted"/>
<dbReference type="STRING" id="1168221.R7YZK8"/>
<keyword evidence="5 6" id="KW-0539">Nucleus</keyword>
<evidence type="ECO:0000256" key="5">
    <source>
        <dbReference type="ARBA" id="ARBA00023242"/>
    </source>
</evidence>
<dbReference type="GO" id="GO:0000981">
    <property type="term" value="F:DNA-binding transcription factor activity, RNA polymerase II-specific"/>
    <property type="evidence" value="ECO:0007669"/>
    <property type="project" value="TreeGrafter"/>
</dbReference>
<dbReference type="PROSITE" id="PS50039">
    <property type="entry name" value="FORK_HEAD_3"/>
    <property type="match status" value="1"/>
</dbReference>
<dbReference type="OrthoDB" id="5954824at2759"/>
<dbReference type="HOGENOM" id="CLU_482319_0_0_1"/>
<accession>R7YZK8</accession>
<evidence type="ECO:0000256" key="7">
    <source>
        <dbReference type="SAM" id="MobiDB-lite"/>
    </source>
</evidence>
<evidence type="ECO:0000256" key="6">
    <source>
        <dbReference type="PROSITE-ProRule" id="PRU00089"/>
    </source>
</evidence>
<dbReference type="PROSITE" id="PS00658">
    <property type="entry name" value="FORK_HEAD_2"/>
    <property type="match status" value="1"/>
</dbReference>
<dbReference type="Pfam" id="PF00250">
    <property type="entry name" value="Forkhead"/>
    <property type="match status" value="1"/>
</dbReference>
<feature type="compositionally biased region" description="Low complexity" evidence="7">
    <location>
        <begin position="400"/>
        <end position="412"/>
    </location>
</feature>
<feature type="region of interest" description="Disordered" evidence="7">
    <location>
        <begin position="349"/>
        <end position="459"/>
    </location>
</feature>
<dbReference type="GO" id="GO:0005634">
    <property type="term" value="C:nucleus"/>
    <property type="evidence" value="ECO:0007669"/>
    <property type="project" value="UniProtKB-SubCell"/>
</dbReference>
<evidence type="ECO:0000256" key="4">
    <source>
        <dbReference type="ARBA" id="ARBA00023163"/>
    </source>
</evidence>
<dbReference type="RefSeq" id="XP_007782659.1">
    <property type="nucleotide sequence ID" value="XM_007784469.1"/>
</dbReference>
<feature type="region of interest" description="Disordered" evidence="7">
    <location>
        <begin position="522"/>
        <end position="565"/>
    </location>
</feature>
<evidence type="ECO:0000259" key="8">
    <source>
        <dbReference type="PROSITE" id="PS50039"/>
    </source>
</evidence>
<feature type="compositionally biased region" description="Basic residues" evidence="7">
    <location>
        <begin position="379"/>
        <end position="392"/>
    </location>
</feature>
<dbReference type="AlphaFoldDB" id="R7YZK8"/>
<feature type="domain" description="Fork-head" evidence="8">
    <location>
        <begin position="288"/>
        <end position="385"/>
    </location>
</feature>
<evidence type="ECO:0000256" key="3">
    <source>
        <dbReference type="ARBA" id="ARBA00023125"/>
    </source>
</evidence>
<dbReference type="GeneID" id="19903906"/>
<organism evidence="9 10">
    <name type="scientific">Coniosporium apollinis (strain CBS 100218)</name>
    <name type="common">Rock-inhabiting black yeast</name>
    <dbReference type="NCBI Taxonomy" id="1168221"/>
    <lineage>
        <taxon>Eukaryota</taxon>
        <taxon>Fungi</taxon>
        <taxon>Dikarya</taxon>
        <taxon>Ascomycota</taxon>
        <taxon>Pezizomycotina</taxon>
        <taxon>Dothideomycetes</taxon>
        <taxon>Dothideomycetes incertae sedis</taxon>
        <taxon>Coniosporium</taxon>
    </lineage>
</organism>
<dbReference type="eggNOG" id="KOG2294">
    <property type="taxonomic scope" value="Eukaryota"/>
</dbReference>
<dbReference type="Gene3D" id="1.10.10.10">
    <property type="entry name" value="Winged helix-like DNA-binding domain superfamily/Winged helix DNA-binding domain"/>
    <property type="match status" value="1"/>
</dbReference>
<dbReference type="EMBL" id="JH767586">
    <property type="protein sequence ID" value="EON67342.1"/>
    <property type="molecule type" value="Genomic_DNA"/>
</dbReference>
<dbReference type="PANTHER" id="PTHR45881">
    <property type="entry name" value="CHECKPOINT SUPPRESSOR 1-LIKE, ISOFORM A-RELATED"/>
    <property type="match status" value="1"/>
</dbReference>
<dbReference type="InterPro" id="IPR036388">
    <property type="entry name" value="WH-like_DNA-bd_sf"/>
</dbReference>
<keyword evidence="2" id="KW-0805">Transcription regulation</keyword>
<dbReference type="SUPFAM" id="SSF46785">
    <property type="entry name" value="Winged helix' DNA-binding domain"/>
    <property type="match status" value="1"/>
</dbReference>
<evidence type="ECO:0000256" key="2">
    <source>
        <dbReference type="ARBA" id="ARBA00023015"/>
    </source>
</evidence>
<feature type="region of interest" description="Disordered" evidence="7">
    <location>
        <begin position="263"/>
        <end position="284"/>
    </location>
</feature>
<dbReference type="InterPro" id="IPR036390">
    <property type="entry name" value="WH_DNA-bd_sf"/>
</dbReference>
<dbReference type="InterPro" id="IPR030456">
    <property type="entry name" value="TF_fork_head_CS_2"/>
</dbReference>
<evidence type="ECO:0000256" key="1">
    <source>
        <dbReference type="ARBA" id="ARBA00004123"/>
    </source>
</evidence>
<keyword evidence="10" id="KW-1185">Reference proteome</keyword>
<keyword evidence="4" id="KW-0804">Transcription</keyword>
<feature type="DNA-binding region" description="Fork-head" evidence="6">
    <location>
        <begin position="288"/>
        <end position="385"/>
    </location>
</feature>
<feature type="compositionally biased region" description="Low complexity" evidence="7">
    <location>
        <begin position="426"/>
        <end position="435"/>
    </location>
</feature>